<dbReference type="HOGENOM" id="CLU_064674_0_0_11"/>
<evidence type="ECO:0000313" key="2">
    <source>
        <dbReference type="Proteomes" id="UP000015388"/>
    </source>
</evidence>
<dbReference type="eggNOG" id="ENOG502ZG6B">
    <property type="taxonomic scope" value="Bacteria"/>
</dbReference>
<organism evidence="1 2">
    <name type="scientific">Corynebacterium maris DSM 45190</name>
    <dbReference type="NCBI Taxonomy" id="1224163"/>
    <lineage>
        <taxon>Bacteria</taxon>
        <taxon>Bacillati</taxon>
        <taxon>Actinomycetota</taxon>
        <taxon>Actinomycetes</taxon>
        <taxon>Mycobacteriales</taxon>
        <taxon>Corynebacteriaceae</taxon>
        <taxon>Corynebacterium</taxon>
    </lineage>
</organism>
<sequence>MTTHSTPLHDPGHLLANLPAIFGFYPQESLVLAAFDNVGGHRYCLGPVLRLDLDDEEAFHSLHEIADGALSDSHTDLVFAFVITRRRRGADIDEAVDRLLELEDYGVMSIDACWTVPEVLTGERYRLLFGPPPIGADTASAWSAGRVADVVGAQSMQPWIAHGALPELSRSDAAARFAPIRPGDRADDPVDAAEIGQWEAFAYRIAFSACEDEGPEQARWLAAVATDLHLLLEEIEATGADAEELIDDAETLVVAAIAMAHAELRDIVAASVLGNADAAAELLLAVARRFSGTIRANALSLHALAMIRRRLPMVATPALVAAQAEAPGHTLSGLLLEASQHGLADKVLRCVEVGSRDTRRHYGLTAHDPVDVAGDTQVA</sequence>
<dbReference type="OrthoDB" id="3268175at2"/>
<dbReference type="Proteomes" id="UP000015388">
    <property type="component" value="Chromosome"/>
</dbReference>
<proteinExistence type="predicted"/>
<protein>
    <recommendedName>
        <fullName evidence="3">DUF4192 domain-containing protein</fullName>
    </recommendedName>
</protein>
<evidence type="ECO:0008006" key="3">
    <source>
        <dbReference type="Google" id="ProtNLM"/>
    </source>
</evidence>
<dbReference type="STRING" id="1224163.B841_07625"/>
<dbReference type="RefSeq" id="WP_020934931.1">
    <property type="nucleotide sequence ID" value="NC_021915.1"/>
</dbReference>
<reference evidence="1 2" key="1">
    <citation type="submission" date="2012-11" db="EMBL/GenBank/DDBJ databases">
        <title>The complete genome sequence of Corynebacterium maris Coryn-1 (=DSM 45190).</title>
        <authorList>
            <person name="Schaffert L."/>
            <person name="Albersmeier A."/>
            <person name="Kalinowski J."/>
            <person name="Ruckert C."/>
        </authorList>
    </citation>
    <scope>NUCLEOTIDE SEQUENCE [LARGE SCALE GENOMIC DNA]</scope>
    <source>
        <strain evidence="2">Coryn-1</strain>
    </source>
</reference>
<dbReference type="PATRIC" id="fig|1224163.3.peg.1531"/>
<keyword evidence="2" id="KW-1185">Reference proteome</keyword>
<dbReference type="InterPro" id="IPR025447">
    <property type="entry name" value="DUF4192"/>
</dbReference>
<name>S5TJX2_9CORY</name>
<dbReference type="KEGG" id="cmd:B841_07625"/>
<dbReference type="AlphaFoldDB" id="S5TJX2"/>
<dbReference type="EMBL" id="CP003924">
    <property type="protein sequence ID" value="AGS34998.1"/>
    <property type="molecule type" value="Genomic_DNA"/>
</dbReference>
<dbReference type="Pfam" id="PF13830">
    <property type="entry name" value="DUF4192"/>
    <property type="match status" value="1"/>
</dbReference>
<accession>S5TJX2</accession>
<gene>
    <name evidence="1" type="ORF">B841_07625</name>
</gene>
<evidence type="ECO:0000313" key="1">
    <source>
        <dbReference type="EMBL" id="AGS34998.1"/>
    </source>
</evidence>